<comment type="caution">
    <text evidence="8">Lacks conserved residue(s) required for the propagation of feature annotation.</text>
</comment>
<dbReference type="Pfam" id="PF02938">
    <property type="entry name" value="GAD"/>
    <property type="match status" value="1"/>
</dbReference>
<dbReference type="InterPro" id="IPR004365">
    <property type="entry name" value="NA-bd_OB_tRNA"/>
</dbReference>
<dbReference type="SUPFAM" id="SSF55681">
    <property type="entry name" value="Class II aaRS and biotin synthetases"/>
    <property type="match status" value="1"/>
</dbReference>
<dbReference type="HAMAP" id="MF_00044">
    <property type="entry name" value="Asp_tRNA_synth_type1"/>
    <property type="match status" value="1"/>
</dbReference>
<keyword evidence="7 8" id="KW-0030">Aminoacyl-tRNA synthetase</keyword>
<feature type="binding site" evidence="8">
    <location>
        <position position="223"/>
    </location>
    <ligand>
        <name>L-aspartate</name>
        <dbReference type="ChEBI" id="CHEBI:29991"/>
    </ligand>
</feature>
<evidence type="ECO:0000256" key="6">
    <source>
        <dbReference type="ARBA" id="ARBA00022917"/>
    </source>
</evidence>
<evidence type="ECO:0000313" key="10">
    <source>
        <dbReference type="EMBL" id="MDQ0205419.1"/>
    </source>
</evidence>
<dbReference type="PANTHER" id="PTHR22594:SF5">
    <property type="entry name" value="ASPARTATE--TRNA LIGASE, MITOCHONDRIAL"/>
    <property type="match status" value="1"/>
</dbReference>
<name>A0ABT9YCG7_9BACI</name>
<dbReference type="Pfam" id="PF00152">
    <property type="entry name" value="tRNA-synt_2"/>
    <property type="match status" value="1"/>
</dbReference>
<dbReference type="SUPFAM" id="SSF50249">
    <property type="entry name" value="Nucleic acid-binding proteins"/>
    <property type="match status" value="1"/>
</dbReference>
<feature type="region of interest" description="Aspartate" evidence="8">
    <location>
        <begin position="201"/>
        <end position="204"/>
    </location>
</feature>
<keyword evidence="4 8" id="KW-0547">Nucleotide-binding</keyword>
<dbReference type="InterPro" id="IPR029351">
    <property type="entry name" value="GAD_dom"/>
</dbReference>
<feature type="binding site" evidence="8">
    <location>
        <position position="232"/>
    </location>
    <ligand>
        <name>ATP</name>
        <dbReference type="ChEBI" id="CHEBI:30616"/>
    </ligand>
</feature>
<dbReference type="InterPro" id="IPR002312">
    <property type="entry name" value="Asp/Asn-tRNA-synth_IIb"/>
</dbReference>
<dbReference type="PANTHER" id="PTHR22594">
    <property type="entry name" value="ASPARTYL/LYSYL-TRNA SYNTHETASE"/>
    <property type="match status" value="1"/>
</dbReference>
<feature type="binding site" evidence="8">
    <location>
        <position position="177"/>
    </location>
    <ligand>
        <name>L-aspartate</name>
        <dbReference type="ChEBI" id="CHEBI:29991"/>
    </ligand>
</feature>
<dbReference type="PROSITE" id="PS50862">
    <property type="entry name" value="AA_TRNA_LIGASE_II"/>
    <property type="match status" value="1"/>
</dbReference>
<comment type="function">
    <text evidence="8">Catalyzes the attachment of L-aspartate to tRNA(Asp) in a two-step reaction: L-aspartate is first activated by ATP to form Asp-AMP and then transferred to the acceptor end of tRNA(Asp).</text>
</comment>
<feature type="binding site" evidence="8">
    <location>
        <position position="451"/>
    </location>
    <ligand>
        <name>L-aspartate</name>
        <dbReference type="ChEBI" id="CHEBI:29991"/>
    </ligand>
</feature>
<dbReference type="InterPro" id="IPR004115">
    <property type="entry name" value="GAD-like_sf"/>
</dbReference>
<dbReference type="GO" id="GO:0004815">
    <property type="term" value="F:aspartate-tRNA ligase activity"/>
    <property type="evidence" value="ECO:0007669"/>
    <property type="project" value="UniProtKB-EC"/>
</dbReference>
<evidence type="ECO:0000256" key="1">
    <source>
        <dbReference type="ARBA" id="ARBA00006303"/>
    </source>
</evidence>
<evidence type="ECO:0000256" key="7">
    <source>
        <dbReference type="ARBA" id="ARBA00023146"/>
    </source>
</evidence>
<dbReference type="EC" id="6.1.1.12" evidence="8"/>
<keyword evidence="5 8" id="KW-0067">ATP-binding</keyword>
<keyword evidence="11" id="KW-1185">Reference proteome</keyword>
<dbReference type="InterPro" id="IPR045864">
    <property type="entry name" value="aa-tRNA-synth_II/BPL/LPL"/>
</dbReference>
<feature type="domain" description="Aminoacyl-transfer RNA synthetases class-II family profile" evidence="9">
    <location>
        <begin position="144"/>
        <end position="558"/>
    </location>
</feature>
<feature type="binding site" evidence="8">
    <location>
        <begin position="223"/>
        <end position="225"/>
    </location>
    <ligand>
        <name>ATP</name>
        <dbReference type="ChEBI" id="CHEBI:30616"/>
    </ligand>
</feature>
<evidence type="ECO:0000256" key="8">
    <source>
        <dbReference type="HAMAP-Rule" id="MF_00044"/>
    </source>
</evidence>
<reference evidence="10 11" key="1">
    <citation type="submission" date="2023-07" db="EMBL/GenBank/DDBJ databases">
        <title>Genomic Encyclopedia of Type Strains, Phase IV (KMG-IV): sequencing the most valuable type-strain genomes for metagenomic binning, comparative biology and taxonomic classification.</title>
        <authorList>
            <person name="Goeker M."/>
        </authorList>
    </citation>
    <scope>NUCLEOTIDE SEQUENCE [LARGE SCALE GENOMIC DNA]</scope>
    <source>
        <strain evidence="10 11">DSM 19154</strain>
    </source>
</reference>
<sequence>MSSGRTHQCGELHAQLEGEKVELKGWVQRRRDLGQVIFLDVRDRSGLVQVVFSPDINQEALAIAEKIRNEYVVAVTGTVVKRNEKTINEKLATGEIEVHVSDIEILNASKSLPFQIEADTDASEDVRLKYRYLDLRRPDMQEVFKLRHQTTKFIRNFLDDQTFYEIETPMLTKSTPEGARDYLVPSRVHHGSFYALPQSPQIFKQLLMVSGFERYYQIVRCFRDEDLRADRQPEFTQVDIETSFMGTEELLLMTEKMMSGLLKKIHNIDIPTPFKRISYDDAMNRFGSDKPDTRFGMELIDLEEVAKHSEFKVFQNALNSGGMVKGLNLEGGASKLSRKEIDALGEFVKPYGAKGLAWLKVEEDGLKGPIAKFFDESAAASLQSALDAEAGDLLFFGADKASVVQSSLGALRMKFGKEFDLIDKDAFNFLWVMNFPLLEYDEDAHRFVAAHHPFTSPLKEDMHLLESEPENVRAEAYDLVLNGYELGGGSQRIYKRDVQEKMFKALGFTEEAAREEFGFLMEAFEYGTPPHGGIALGLDRMVMLLAGKNNLRDTIAFPKTASASDLLTNAPSQVSVEQLIDLNLSVIGKKRTEEVQR</sequence>
<dbReference type="CDD" id="cd00777">
    <property type="entry name" value="AspRS_core"/>
    <property type="match status" value="1"/>
</dbReference>
<feature type="binding site" evidence="8">
    <location>
        <position position="492"/>
    </location>
    <ligand>
        <name>L-aspartate</name>
        <dbReference type="ChEBI" id="CHEBI:29991"/>
    </ligand>
</feature>
<dbReference type="InterPro" id="IPR047089">
    <property type="entry name" value="Asp-tRNA-ligase_1_N"/>
</dbReference>
<dbReference type="InterPro" id="IPR004524">
    <property type="entry name" value="Asp-tRNA-ligase_1"/>
</dbReference>
<keyword evidence="3 8" id="KW-0436">Ligase</keyword>
<dbReference type="Gene3D" id="3.30.1360.30">
    <property type="entry name" value="GAD-like domain"/>
    <property type="match status" value="1"/>
</dbReference>
<dbReference type="InterPro" id="IPR047090">
    <property type="entry name" value="AspRS_core"/>
</dbReference>
<dbReference type="NCBIfam" id="NF001750">
    <property type="entry name" value="PRK00476.1"/>
    <property type="match status" value="1"/>
</dbReference>
<proteinExistence type="inferred from homology"/>
<organism evidence="10 11">
    <name type="scientific">Alkalicoccobacillus murimartini</name>
    <dbReference type="NCBI Taxonomy" id="171685"/>
    <lineage>
        <taxon>Bacteria</taxon>
        <taxon>Bacillati</taxon>
        <taxon>Bacillota</taxon>
        <taxon>Bacilli</taxon>
        <taxon>Bacillales</taxon>
        <taxon>Bacillaceae</taxon>
        <taxon>Alkalicoccobacillus</taxon>
    </lineage>
</organism>
<dbReference type="InterPro" id="IPR012340">
    <property type="entry name" value="NA-bd_OB-fold"/>
</dbReference>
<evidence type="ECO:0000256" key="5">
    <source>
        <dbReference type="ARBA" id="ARBA00022840"/>
    </source>
</evidence>
<dbReference type="Pfam" id="PF01336">
    <property type="entry name" value="tRNA_anti-codon"/>
    <property type="match status" value="1"/>
</dbReference>
<dbReference type="NCBIfam" id="TIGR00459">
    <property type="entry name" value="aspS_bact"/>
    <property type="match status" value="1"/>
</dbReference>
<dbReference type="Gene3D" id="3.30.930.10">
    <property type="entry name" value="Bira Bifunctional Protein, Domain 2"/>
    <property type="match status" value="1"/>
</dbReference>
<dbReference type="PRINTS" id="PR01042">
    <property type="entry name" value="TRNASYNTHASP"/>
</dbReference>
<comment type="similarity">
    <text evidence="1 8">Belongs to the class-II aminoacyl-tRNA synthetase family. Type 1 subfamily.</text>
</comment>
<evidence type="ECO:0000256" key="2">
    <source>
        <dbReference type="ARBA" id="ARBA00022490"/>
    </source>
</evidence>
<dbReference type="SUPFAM" id="SSF55261">
    <property type="entry name" value="GAD domain-like"/>
    <property type="match status" value="1"/>
</dbReference>
<protein>
    <recommendedName>
        <fullName evidence="8">Aspartate--tRNA ligase</fullName>
        <ecNumber evidence="8">6.1.1.12</ecNumber>
    </recommendedName>
    <alternativeName>
        <fullName evidence="8">Aspartyl-tRNA synthetase</fullName>
        <shortName evidence="8">AspRS</shortName>
    </alternativeName>
</protein>
<comment type="catalytic activity">
    <reaction evidence="8">
        <text>tRNA(Asp) + L-aspartate + ATP = L-aspartyl-tRNA(Asp) + AMP + diphosphate</text>
        <dbReference type="Rhea" id="RHEA:19649"/>
        <dbReference type="Rhea" id="RHEA-COMP:9660"/>
        <dbReference type="Rhea" id="RHEA-COMP:9678"/>
        <dbReference type="ChEBI" id="CHEBI:29991"/>
        <dbReference type="ChEBI" id="CHEBI:30616"/>
        <dbReference type="ChEBI" id="CHEBI:33019"/>
        <dbReference type="ChEBI" id="CHEBI:78442"/>
        <dbReference type="ChEBI" id="CHEBI:78516"/>
        <dbReference type="ChEBI" id="CHEBI:456215"/>
        <dbReference type="EC" id="6.1.1.12"/>
    </reaction>
</comment>
<dbReference type="CDD" id="cd04317">
    <property type="entry name" value="EcAspRS_like_N"/>
    <property type="match status" value="1"/>
</dbReference>
<evidence type="ECO:0000259" key="9">
    <source>
        <dbReference type="PROSITE" id="PS50862"/>
    </source>
</evidence>
<comment type="caution">
    <text evidence="10">The sequence shown here is derived from an EMBL/GenBank/DDBJ whole genome shotgun (WGS) entry which is preliminary data.</text>
</comment>
<evidence type="ECO:0000256" key="4">
    <source>
        <dbReference type="ARBA" id="ARBA00022741"/>
    </source>
</evidence>
<keyword evidence="2 8" id="KW-0963">Cytoplasm</keyword>
<dbReference type="InterPro" id="IPR006195">
    <property type="entry name" value="aa-tRNA-synth_II"/>
</dbReference>
<keyword evidence="6 8" id="KW-0648">Protein biosynthesis</keyword>
<dbReference type="Proteomes" id="UP001225034">
    <property type="component" value="Unassembled WGS sequence"/>
</dbReference>
<comment type="subcellular location">
    <subcellularLocation>
        <location evidence="8">Cytoplasm</location>
    </subcellularLocation>
</comment>
<evidence type="ECO:0000256" key="3">
    <source>
        <dbReference type="ARBA" id="ARBA00022598"/>
    </source>
</evidence>
<dbReference type="InterPro" id="IPR004364">
    <property type="entry name" value="Aa-tRNA-synt_II"/>
</dbReference>
<accession>A0ABT9YCG7</accession>
<dbReference type="RefSeq" id="WP_306979093.1">
    <property type="nucleotide sequence ID" value="NZ_JAUSUA010000001.1"/>
</dbReference>
<comment type="subunit">
    <text evidence="8">Homodimer.</text>
</comment>
<dbReference type="Gene3D" id="2.40.50.140">
    <property type="entry name" value="Nucleic acid-binding proteins"/>
    <property type="match status" value="1"/>
</dbReference>
<feature type="binding site" evidence="8">
    <location>
        <begin position="537"/>
        <end position="540"/>
    </location>
    <ligand>
        <name>ATP</name>
        <dbReference type="ChEBI" id="CHEBI:30616"/>
    </ligand>
</feature>
<feature type="binding site" evidence="8">
    <location>
        <position position="485"/>
    </location>
    <ligand>
        <name>ATP</name>
        <dbReference type="ChEBI" id="CHEBI:30616"/>
    </ligand>
</feature>
<gene>
    <name evidence="8" type="primary">aspS</name>
    <name evidence="10" type="ORF">J2S05_000193</name>
</gene>
<evidence type="ECO:0000313" key="11">
    <source>
        <dbReference type="Proteomes" id="UP001225034"/>
    </source>
</evidence>
<dbReference type="EMBL" id="JAUSUA010000001">
    <property type="protein sequence ID" value="MDQ0205419.1"/>
    <property type="molecule type" value="Genomic_DNA"/>
</dbReference>